<sequence>MTFYDLKKKTFVVCMDRLAVFHMHFKNPLKMTN</sequence>
<accession>A0A0E9PSM6</accession>
<dbReference type="AlphaFoldDB" id="A0A0E9PSM6"/>
<reference evidence="1" key="1">
    <citation type="submission" date="2014-11" db="EMBL/GenBank/DDBJ databases">
        <authorList>
            <person name="Amaro Gonzalez C."/>
        </authorList>
    </citation>
    <scope>NUCLEOTIDE SEQUENCE</scope>
</reference>
<protein>
    <submittedName>
        <fullName evidence="1">Uncharacterized protein</fullName>
    </submittedName>
</protein>
<name>A0A0E9PSM6_ANGAN</name>
<organism evidence="1">
    <name type="scientific">Anguilla anguilla</name>
    <name type="common">European freshwater eel</name>
    <name type="synonym">Muraena anguilla</name>
    <dbReference type="NCBI Taxonomy" id="7936"/>
    <lineage>
        <taxon>Eukaryota</taxon>
        <taxon>Metazoa</taxon>
        <taxon>Chordata</taxon>
        <taxon>Craniata</taxon>
        <taxon>Vertebrata</taxon>
        <taxon>Euteleostomi</taxon>
        <taxon>Actinopterygii</taxon>
        <taxon>Neopterygii</taxon>
        <taxon>Teleostei</taxon>
        <taxon>Anguilliformes</taxon>
        <taxon>Anguillidae</taxon>
        <taxon>Anguilla</taxon>
    </lineage>
</organism>
<reference evidence="1" key="2">
    <citation type="journal article" date="2015" name="Fish Shellfish Immunol.">
        <title>Early steps in the European eel (Anguilla anguilla)-Vibrio vulnificus interaction in the gills: Role of the RtxA13 toxin.</title>
        <authorList>
            <person name="Callol A."/>
            <person name="Pajuelo D."/>
            <person name="Ebbesson L."/>
            <person name="Teles M."/>
            <person name="MacKenzie S."/>
            <person name="Amaro C."/>
        </authorList>
    </citation>
    <scope>NUCLEOTIDE SEQUENCE</scope>
</reference>
<evidence type="ECO:0000313" key="1">
    <source>
        <dbReference type="EMBL" id="JAH07262.1"/>
    </source>
</evidence>
<proteinExistence type="predicted"/>
<dbReference type="EMBL" id="GBXM01101315">
    <property type="protein sequence ID" value="JAH07262.1"/>
    <property type="molecule type" value="Transcribed_RNA"/>
</dbReference>